<proteinExistence type="predicted"/>
<organism evidence="1 2">
    <name type="scientific">Thyridium curvatum</name>
    <dbReference type="NCBI Taxonomy" id="1093900"/>
    <lineage>
        <taxon>Eukaryota</taxon>
        <taxon>Fungi</taxon>
        <taxon>Dikarya</taxon>
        <taxon>Ascomycota</taxon>
        <taxon>Pezizomycotina</taxon>
        <taxon>Sordariomycetes</taxon>
        <taxon>Sordariomycetidae</taxon>
        <taxon>Thyridiales</taxon>
        <taxon>Thyridiaceae</taxon>
        <taxon>Thyridium</taxon>
    </lineage>
</organism>
<keyword evidence="2" id="KW-1185">Reference proteome</keyword>
<sequence length="107" mass="11077">MDIPIPYHYKREKSIDPLSTQPAALMHRDFDLGDLSPGLALLGGQLGVVLLEPLAQAGGRGHGLLDAAGDAAGLAAGERLGGEVVDAGHEAVVDEVAEELKVIPPKH</sequence>
<evidence type="ECO:0000313" key="2">
    <source>
        <dbReference type="Proteomes" id="UP000319257"/>
    </source>
</evidence>
<dbReference type="Proteomes" id="UP000319257">
    <property type="component" value="Unassembled WGS sequence"/>
</dbReference>
<reference evidence="1 2" key="1">
    <citation type="submission" date="2019-06" db="EMBL/GenBank/DDBJ databases">
        <title>Draft genome sequence of the filamentous fungus Phialemoniopsis curvata isolated from diesel fuel.</title>
        <authorList>
            <person name="Varaljay V.A."/>
            <person name="Lyon W.J."/>
            <person name="Crouch A.L."/>
            <person name="Drake C.E."/>
            <person name="Hollomon J.M."/>
            <person name="Nadeau L.J."/>
            <person name="Nunn H.S."/>
            <person name="Stevenson B.S."/>
            <person name="Bojanowski C.L."/>
            <person name="Crookes-Goodson W.J."/>
        </authorList>
    </citation>
    <scope>NUCLEOTIDE SEQUENCE [LARGE SCALE GENOMIC DNA]</scope>
    <source>
        <strain evidence="1 2">D216</strain>
    </source>
</reference>
<dbReference type="GeneID" id="41976977"/>
<dbReference type="EMBL" id="SKBQ01000070">
    <property type="protein sequence ID" value="TPX08951.1"/>
    <property type="molecule type" value="Genomic_DNA"/>
</dbReference>
<dbReference type="RefSeq" id="XP_030990662.1">
    <property type="nucleotide sequence ID" value="XM_031144505.1"/>
</dbReference>
<gene>
    <name evidence="1" type="ORF">E0L32_009530</name>
</gene>
<evidence type="ECO:0000313" key="1">
    <source>
        <dbReference type="EMBL" id="TPX08951.1"/>
    </source>
</evidence>
<dbReference type="AlphaFoldDB" id="A0A507AVK1"/>
<name>A0A507AVK1_9PEZI</name>
<dbReference type="InParanoid" id="A0A507AVK1"/>
<accession>A0A507AVK1</accession>
<comment type="caution">
    <text evidence="1">The sequence shown here is derived from an EMBL/GenBank/DDBJ whole genome shotgun (WGS) entry which is preliminary data.</text>
</comment>
<protein>
    <submittedName>
        <fullName evidence="1">Uncharacterized protein</fullName>
    </submittedName>
</protein>